<dbReference type="Proteomes" id="UP000019666">
    <property type="component" value="Unassembled WGS sequence"/>
</dbReference>
<name>A0A017HJP7_9RHOB</name>
<dbReference type="RefSeq" id="WP_156362892.1">
    <property type="nucleotide sequence ID" value="NZ_KK088571.1"/>
</dbReference>
<keyword evidence="2" id="KW-1185">Reference proteome</keyword>
<dbReference type="EMBL" id="AOSK01000116">
    <property type="protein sequence ID" value="EYD74398.1"/>
    <property type="molecule type" value="Genomic_DNA"/>
</dbReference>
<organism evidence="1 2">
    <name type="scientific">Rubellimicrobium mesophilum DSM 19309</name>
    <dbReference type="NCBI Taxonomy" id="442562"/>
    <lineage>
        <taxon>Bacteria</taxon>
        <taxon>Pseudomonadati</taxon>
        <taxon>Pseudomonadota</taxon>
        <taxon>Alphaproteobacteria</taxon>
        <taxon>Rhodobacterales</taxon>
        <taxon>Roseobacteraceae</taxon>
        <taxon>Rubellimicrobium</taxon>
    </lineage>
</organism>
<dbReference type="AlphaFoldDB" id="A0A017HJP7"/>
<accession>A0A017HJP7</accession>
<evidence type="ECO:0000313" key="2">
    <source>
        <dbReference type="Proteomes" id="UP000019666"/>
    </source>
</evidence>
<comment type="caution">
    <text evidence="1">The sequence shown here is derived from an EMBL/GenBank/DDBJ whole genome shotgun (WGS) entry which is preliminary data.</text>
</comment>
<gene>
    <name evidence="1" type="ORF">Rumeso_04083</name>
</gene>
<dbReference type="OrthoDB" id="7596364at2"/>
<proteinExistence type="predicted"/>
<sequence length="423" mass="46579">MDDRMEWGLLGTEQAESERRSRPLGLGAAVRAFNELAVPGLGNAWFGRQLLLALLGIHLAERARAGGQDLSNIAAANAVEALAVWLSLRHLGWPRDARLPGRQKLSRHRDLRDLSFATAGTRSFYVTQPMRVGTLAPLHAFGLAEGESRRFNGYNVTSRGLRLLENAFPSSRAMLLRWVCGGPLPRRRTELRAELDPTSPLTGAVSEILRDGFLSGPASDRTRRREALAWIGALRRDRRSHTDWATRPDEIEDDAHWRDMRAGARFFEVVALGGAVDRGSVLDHLEAGLGAFPRQRVPVDLAPSLVPADRLQALRYAAKAFLAEDHDPSPDRMATAFCNECIQRSDVEVIRSLVARDGRILRLVDGELRPGGAFAGRPIAAPALVEDEEAPDAPVIEEGELPPSISFRVRNLYHLAPDLAGHR</sequence>
<dbReference type="STRING" id="442562.Rumeso_04083"/>
<reference evidence="1 2" key="1">
    <citation type="submission" date="2013-02" db="EMBL/GenBank/DDBJ databases">
        <authorList>
            <person name="Fiebig A."/>
            <person name="Goeker M."/>
            <person name="Klenk H.-P.P."/>
        </authorList>
    </citation>
    <scope>NUCLEOTIDE SEQUENCE [LARGE SCALE GENOMIC DNA]</scope>
    <source>
        <strain evidence="1 2">DSM 19309</strain>
    </source>
</reference>
<protein>
    <submittedName>
        <fullName evidence="1">Uncharacterized protein</fullName>
    </submittedName>
</protein>
<dbReference type="HOGENOM" id="CLU_637209_0_0_5"/>
<evidence type="ECO:0000313" key="1">
    <source>
        <dbReference type="EMBL" id="EYD74398.1"/>
    </source>
</evidence>